<feature type="region of interest" description="Disordered" evidence="2">
    <location>
        <begin position="290"/>
        <end position="332"/>
    </location>
</feature>
<dbReference type="Pfam" id="PF13639">
    <property type="entry name" value="zf-RING_2"/>
    <property type="match status" value="1"/>
</dbReference>
<dbReference type="PANTHER" id="PTHR46400:SF5">
    <property type="entry name" value="RING-TYPE DOMAIN-CONTAINING PROTEIN"/>
    <property type="match status" value="1"/>
</dbReference>
<evidence type="ECO:0000313" key="5">
    <source>
        <dbReference type="Proteomes" id="UP001271007"/>
    </source>
</evidence>
<feature type="compositionally biased region" description="Polar residues" evidence="2">
    <location>
        <begin position="290"/>
        <end position="299"/>
    </location>
</feature>
<dbReference type="SMART" id="SM00184">
    <property type="entry name" value="RING"/>
    <property type="match status" value="1"/>
</dbReference>
<dbReference type="InterPro" id="IPR001841">
    <property type="entry name" value="Znf_RING"/>
</dbReference>
<dbReference type="AlphaFoldDB" id="A0AAJ0LX56"/>
<keyword evidence="1" id="KW-0479">Metal-binding</keyword>
<keyword evidence="1" id="KW-0862">Zinc</keyword>
<evidence type="ECO:0000313" key="4">
    <source>
        <dbReference type="EMBL" id="KAK3058665.1"/>
    </source>
</evidence>
<dbReference type="PANTHER" id="PTHR46400">
    <property type="entry name" value="RING/U-BOX SUPERFAMILY PROTEIN"/>
    <property type="match status" value="1"/>
</dbReference>
<dbReference type="SUPFAM" id="SSF57850">
    <property type="entry name" value="RING/U-box"/>
    <property type="match status" value="1"/>
</dbReference>
<evidence type="ECO:0000256" key="1">
    <source>
        <dbReference type="PROSITE-ProRule" id="PRU00175"/>
    </source>
</evidence>
<dbReference type="PROSITE" id="PS50089">
    <property type="entry name" value="ZF_RING_2"/>
    <property type="match status" value="1"/>
</dbReference>
<protein>
    <recommendedName>
        <fullName evidence="3">RING-type domain-containing protein</fullName>
    </recommendedName>
</protein>
<dbReference type="Proteomes" id="UP001271007">
    <property type="component" value="Unassembled WGS sequence"/>
</dbReference>
<sequence>MRCGGPAPTEDDEDSPRPKLYRIETIVCNYRDGKPCDVDVRELDYCIPRPRAPTTFIFSLVRKVAHEQYGCTITSHGGEIRRALFDSCPARCDQGLLQDQDAQHSLLADSVPRIHEDYRPLCPVYIGFRLSMRFAELRYTRETSHVQINAVSDFYSDLNHRRQHLQYEPESLEFDMSQWELPSREEWEGWQTWEKALDPNADPVFHCASDNAIAVLRRTPYAKIDKSEAMENCAICGSEWDESSVLVELPCAHSYCECIEQWLKTSNACPECRAPLLEVETKDGVMVESNENVEQTTEQAEMEAVTTSKEDGNGLDVEEDGGPSASITAGEE</sequence>
<dbReference type="GO" id="GO:0016567">
    <property type="term" value="P:protein ubiquitination"/>
    <property type="evidence" value="ECO:0007669"/>
    <property type="project" value="InterPro"/>
</dbReference>
<dbReference type="EMBL" id="JAWDJX010000001">
    <property type="protein sequence ID" value="KAK3058665.1"/>
    <property type="molecule type" value="Genomic_DNA"/>
</dbReference>
<proteinExistence type="predicted"/>
<keyword evidence="5" id="KW-1185">Reference proteome</keyword>
<organism evidence="4 5">
    <name type="scientific">Extremus antarcticus</name>
    <dbReference type="NCBI Taxonomy" id="702011"/>
    <lineage>
        <taxon>Eukaryota</taxon>
        <taxon>Fungi</taxon>
        <taxon>Dikarya</taxon>
        <taxon>Ascomycota</taxon>
        <taxon>Pezizomycotina</taxon>
        <taxon>Dothideomycetes</taxon>
        <taxon>Dothideomycetidae</taxon>
        <taxon>Mycosphaerellales</taxon>
        <taxon>Extremaceae</taxon>
        <taxon>Extremus</taxon>
    </lineage>
</organism>
<comment type="caution">
    <text evidence="4">The sequence shown here is derived from an EMBL/GenBank/DDBJ whole genome shotgun (WGS) entry which is preliminary data.</text>
</comment>
<keyword evidence="1" id="KW-0863">Zinc-finger</keyword>
<reference evidence="4" key="1">
    <citation type="submission" date="2023-04" db="EMBL/GenBank/DDBJ databases">
        <title>Black Yeasts Isolated from many extreme environments.</title>
        <authorList>
            <person name="Coleine C."/>
            <person name="Stajich J.E."/>
            <person name="Selbmann L."/>
        </authorList>
    </citation>
    <scope>NUCLEOTIDE SEQUENCE</scope>
    <source>
        <strain evidence="4">CCFEE 5312</strain>
    </source>
</reference>
<dbReference type="InterPro" id="IPR013083">
    <property type="entry name" value="Znf_RING/FYVE/PHD"/>
</dbReference>
<dbReference type="Gene3D" id="3.30.40.10">
    <property type="entry name" value="Zinc/RING finger domain, C3HC4 (zinc finger)"/>
    <property type="match status" value="1"/>
</dbReference>
<evidence type="ECO:0000259" key="3">
    <source>
        <dbReference type="PROSITE" id="PS50089"/>
    </source>
</evidence>
<feature type="domain" description="RING-type" evidence="3">
    <location>
        <begin position="233"/>
        <end position="273"/>
    </location>
</feature>
<dbReference type="GO" id="GO:0046621">
    <property type="term" value="P:negative regulation of organ growth"/>
    <property type="evidence" value="ECO:0007669"/>
    <property type="project" value="InterPro"/>
</dbReference>
<dbReference type="GO" id="GO:0008270">
    <property type="term" value="F:zinc ion binding"/>
    <property type="evidence" value="ECO:0007669"/>
    <property type="project" value="UniProtKB-KW"/>
</dbReference>
<dbReference type="GO" id="GO:0004842">
    <property type="term" value="F:ubiquitin-protein transferase activity"/>
    <property type="evidence" value="ECO:0007669"/>
    <property type="project" value="InterPro"/>
</dbReference>
<dbReference type="InterPro" id="IPR033276">
    <property type="entry name" value="BB"/>
</dbReference>
<evidence type="ECO:0000256" key="2">
    <source>
        <dbReference type="SAM" id="MobiDB-lite"/>
    </source>
</evidence>
<name>A0AAJ0LX56_9PEZI</name>
<gene>
    <name evidence="4" type="ORF">LTR09_000230</name>
</gene>
<accession>A0AAJ0LX56</accession>